<reference evidence="1 2" key="1">
    <citation type="journal article" date="2020" name="Appl. Environ. Microbiol.">
        <title>Genomic Characteristics of a Novel Species of Ammonia-Oxidizing Archaea from the Jiulong River Estuary.</title>
        <authorList>
            <person name="Zou D."/>
            <person name="Wan R."/>
            <person name="Han L."/>
            <person name="Xu M.N."/>
            <person name="Liu Y."/>
            <person name="Liu H."/>
            <person name="Kao S.J."/>
            <person name="Li M."/>
        </authorList>
    </citation>
    <scope>NUCLEOTIDE SEQUENCE [LARGE SCALE GENOMIC DNA]</scope>
    <source>
        <strain evidence="1">W2bin3</strain>
    </source>
</reference>
<dbReference type="EMBL" id="JACENC010000162">
    <property type="protein sequence ID" value="MBA4454120.1"/>
    <property type="molecule type" value="Genomic_DNA"/>
</dbReference>
<accession>A0AC60W3C7</accession>
<gene>
    <name evidence="1" type="ORF">H2B05_04165</name>
</gene>
<evidence type="ECO:0000313" key="1">
    <source>
        <dbReference type="EMBL" id="MBA4454120.1"/>
    </source>
</evidence>
<sequence>MHDTESDTFEYKTWPQKFVDMLSEIGVESEAKDIATVDVENGDYYSRYFSQTPRMVTNKGCLELKNSNIDVIQIIQKG</sequence>
<name>A0AC60W3C7_9ARCH</name>
<protein>
    <submittedName>
        <fullName evidence="1">Uncharacterized protein</fullName>
    </submittedName>
</protein>
<proteinExistence type="predicted"/>
<organism evidence="1 2">
    <name type="scientific">Candidatus Nitrosomaritimum aestuariumsis</name>
    <dbReference type="NCBI Taxonomy" id="3342354"/>
    <lineage>
        <taxon>Archaea</taxon>
        <taxon>Nitrososphaerota</taxon>
        <taxon>Nitrososphaeria</taxon>
        <taxon>Nitrosopumilales</taxon>
        <taxon>Nitrosopumilaceae</taxon>
        <taxon>Candidatus Nitrosomaritimum</taxon>
    </lineage>
</organism>
<comment type="caution">
    <text evidence="1">The sequence shown here is derived from an EMBL/GenBank/DDBJ whole genome shotgun (WGS) entry which is preliminary data.</text>
</comment>
<dbReference type="Proteomes" id="UP000526786">
    <property type="component" value="Unassembled WGS sequence"/>
</dbReference>
<evidence type="ECO:0000313" key="2">
    <source>
        <dbReference type="Proteomes" id="UP000526786"/>
    </source>
</evidence>